<dbReference type="EMBL" id="JBAMMX010000005">
    <property type="protein sequence ID" value="KAK6940564.1"/>
    <property type="molecule type" value="Genomic_DNA"/>
</dbReference>
<keyword evidence="2" id="KW-1185">Reference proteome</keyword>
<accession>A0AAN8VZI0</accession>
<protein>
    <submittedName>
        <fullName evidence="1">Uncharacterized protein</fullName>
    </submittedName>
</protein>
<reference evidence="1 2" key="1">
    <citation type="submission" date="2023-12" db="EMBL/GenBank/DDBJ databases">
        <title>A high-quality genome assembly for Dillenia turbinata (Dilleniales).</title>
        <authorList>
            <person name="Chanderbali A."/>
        </authorList>
    </citation>
    <scope>NUCLEOTIDE SEQUENCE [LARGE SCALE GENOMIC DNA]</scope>
    <source>
        <strain evidence="1">LSX21</strain>
        <tissue evidence="1">Leaf</tissue>
    </source>
</reference>
<dbReference type="AlphaFoldDB" id="A0AAN8VZI0"/>
<comment type="caution">
    <text evidence="1">The sequence shown here is derived from an EMBL/GenBank/DDBJ whole genome shotgun (WGS) entry which is preliminary data.</text>
</comment>
<dbReference type="Proteomes" id="UP001370490">
    <property type="component" value="Unassembled WGS sequence"/>
</dbReference>
<sequence>MFVLFKKVLQFTGLRRPPKCSQEGRTAARRAKRASEYSSLTNFSASNFPHPLVFAPTRPRAGLLNPPLYITAHSANLGHFHGPHLVDHFGSNGVPRFENVVFYGGSSSNAFQFEKDDQSFINWQSSLRCNDSAGGSSPKMAKPIKKHNIGGRVDENKEQAIDLSLHL</sequence>
<evidence type="ECO:0000313" key="2">
    <source>
        <dbReference type="Proteomes" id="UP001370490"/>
    </source>
</evidence>
<organism evidence="1 2">
    <name type="scientific">Dillenia turbinata</name>
    <dbReference type="NCBI Taxonomy" id="194707"/>
    <lineage>
        <taxon>Eukaryota</taxon>
        <taxon>Viridiplantae</taxon>
        <taxon>Streptophyta</taxon>
        <taxon>Embryophyta</taxon>
        <taxon>Tracheophyta</taxon>
        <taxon>Spermatophyta</taxon>
        <taxon>Magnoliopsida</taxon>
        <taxon>eudicotyledons</taxon>
        <taxon>Gunneridae</taxon>
        <taxon>Pentapetalae</taxon>
        <taxon>Dilleniales</taxon>
        <taxon>Dilleniaceae</taxon>
        <taxon>Dillenia</taxon>
    </lineage>
</organism>
<evidence type="ECO:0000313" key="1">
    <source>
        <dbReference type="EMBL" id="KAK6940564.1"/>
    </source>
</evidence>
<proteinExistence type="predicted"/>
<gene>
    <name evidence="1" type="ORF">RJ641_030095</name>
</gene>
<name>A0AAN8VZI0_9MAGN</name>